<name>A0A930V531_9ACTN</name>
<organism evidence="1 2">
    <name type="scientific">Nocardioides acrostichi</name>
    <dbReference type="NCBI Taxonomy" id="2784339"/>
    <lineage>
        <taxon>Bacteria</taxon>
        <taxon>Bacillati</taxon>
        <taxon>Actinomycetota</taxon>
        <taxon>Actinomycetes</taxon>
        <taxon>Propionibacteriales</taxon>
        <taxon>Nocardioidaceae</taxon>
        <taxon>Nocardioides</taxon>
    </lineage>
</organism>
<accession>A0A930V531</accession>
<comment type="caution">
    <text evidence="1">The sequence shown here is derived from an EMBL/GenBank/DDBJ whole genome shotgun (WGS) entry which is preliminary data.</text>
</comment>
<evidence type="ECO:0000313" key="2">
    <source>
        <dbReference type="Proteomes" id="UP000656804"/>
    </source>
</evidence>
<dbReference type="EMBL" id="JADIVZ010000018">
    <property type="protein sequence ID" value="MBF4163996.1"/>
    <property type="molecule type" value="Genomic_DNA"/>
</dbReference>
<evidence type="ECO:0000313" key="1">
    <source>
        <dbReference type="EMBL" id="MBF4163996.1"/>
    </source>
</evidence>
<keyword evidence="2" id="KW-1185">Reference proteome</keyword>
<dbReference type="Proteomes" id="UP000656804">
    <property type="component" value="Unassembled WGS sequence"/>
</dbReference>
<dbReference type="RefSeq" id="WP_194505258.1">
    <property type="nucleotide sequence ID" value="NZ_JADIVZ010000018.1"/>
</dbReference>
<sequence length="108" mass="11602">MIRPRAAARRGDLLIRGPRQDAEAARDEFADRAQVGGGFVEDVAKVEGTRPRADGDSVLHAAIKVELVEHGVGSVDPQRVVAELDSSLVMLDVDVAYRNLAAQDSDSH</sequence>
<reference evidence="1" key="1">
    <citation type="submission" date="2020-11" db="EMBL/GenBank/DDBJ databases">
        <title>Nocardioides sp. CBS4Y-1, whole genome shotgun sequence.</title>
        <authorList>
            <person name="Tuo L."/>
        </authorList>
    </citation>
    <scope>NUCLEOTIDE SEQUENCE</scope>
    <source>
        <strain evidence="1">CBS4Y-1</strain>
    </source>
</reference>
<gene>
    <name evidence="1" type="ORF">ISG29_20205</name>
</gene>
<protein>
    <submittedName>
        <fullName evidence="1">Uncharacterized protein</fullName>
    </submittedName>
</protein>
<dbReference type="AlphaFoldDB" id="A0A930V531"/>
<proteinExistence type="predicted"/>